<dbReference type="PANTHER" id="PTHR13808:SF1">
    <property type="entry name" value="HISTONE ACETYLTRANSFERASE"/>
    <property type="match status" value="1"/>
</dbReference>
<evidence type="ECO:0000313" key="15">
    <source>
        <dbReference type="EMBL" id="CAL1684531.1"/>
    </source>
</evidence>
<keyword evidence="16" id="KW-1185">Reference proteome</keyword>
<keyword evidence="4 12" id="KW-0479">Metal-binding</keyword>
<dbReference type="GO" id="GO:0008270">
    <property type="term" value="F:zinc ion binding"/>
    <property type="evidence" value="ECO:0007669"/>
    <property type="project" value="UniProtKB-KW"/>
</dbReference>
<comment type="subcellular location">
    <subcellularLocation>
        <location evidence="1">Nucleus</location>
    </subcellularLocation>
</comment>
<keyword evidence="7" id="KW-0156">Chromatin regulator</keyword>
<dbReference type="SUPFAM" id="SSF57933">
    <property type="entry name" value="TAZ domain"/>
    <property type="match status" value="1"/>
</dbReference>
<dbReference type="Proteomes" id="UP001497644">
    <property type="component" value="Chromosome 5"/>
</dbReference>
<keyword evidence="10" id="KW-0539">Nucleus</keyword>
<dbReference type="GO" id="GO:0004402">
    <property type="term" value="F:histone acetyltransferase activity"/>
    <property type="evidence" value="ECO:0007669"/>
    <property type="project" value="InterPro"/>
</dbReference>
<keyword evidence="8" id="KW-0805">Transcription regulation</keyword>
<reference evidence="15" key="1">
    <citation type="submission" date="2024-04" db="EMBL/GenBank/DDBJ databases">
        <authorList>
            <consortium name="Molecular Ecology Group"/>
        </authorList>
    </citation>
    <scope>NUCLEOTIDE SEQUENCE</scope>
</reference>
<evidence type="ECO:0000256" key="12">
    <source>
        <dbReference type="PROSITE-ProRule" id="PRU00203"/>
    </source>
</evidence>
<sequence>MTDMQAAAAGSQRDAQEQMAVPTPNPKPTPDPEKCRLIQQQFVLLLHARTCKRLENEANGERQCTLPHCQTMKNVLNHMASCQAVNNCTVPHCSMSRQIICHWKHCYQSDCPICMPLREANKKKTNSAQDELVALVQRLEQM</sequence>
<dbReference type="SMART" id="SM00551">
    <property type="entry name" value="ZnF_TAZ"/>
    <property type="match status" value="1"/>
</dbReference>
<evidence type="ECO:0000256" key="13">
    <source>
        <dbReference type="SAM" id="MobiDB-lite"/>
    </source>
</evidence>
<evidence type="ECO:0000256" key="8">
    <source>
        <dbReference type="ARBA" id="ARBA00023015"/>
    </source>
</evidence>
<evidence type="ECO:0000256" key="3">
    <source>
        <dbReference type="ARBA" id="ARBA00022679"/>
    </source>
</evidence>
<feature type="domain" description="TAZ-type" evidence="14">
    <location>
        <begin position="31"/>
        <end position="117"/>
    </location>
</feature>
<evidence type="ECO:0000256" key="6">
    <source>
        <dbReference type="ARBA" id="ARBA00022833"/>
    </source>
</evidence>
<dbReference type="GO" id="GO:0031490">
    <property type="term" value="F:chromatin DNA binding"/>
    <property type="evidence" value="ECO:0007669"/>
    <property type="project" value="TreeGrafter"/>
</dbReference>
<dbReference type="Gene3D" id="1.20.1020.10">
    <property type="entry name" value="TAZ domain"/>
    <property type="match status" value="1"/>
</dbReference>
<evidence type="ECO:0000313" key="16">
    <source>
        <dbReference type="Proteomes" id="UP001497644"/>
    </source>
</evidence>
<dbReference type="PROSITE" id="PS50134">
    <property type="entry name" value="ZF_TAZ"/>
    <property type="match status" value="1"/>
</dbReference>
<organism evidence="15 16">
    <name type="scientific">Lasius platythorax</name>
    <dbReference type="NCBI Taxonomy" id="488582"/>
    <lineage>
        <taxon>Eukaryota</taxon>
        <taxon>Metazoa</taxon>
        <taxon>Ecdysozoa</taxon>
        <taxon>Arthropoda</taxon>
        <taxon>Hexapoda</taxon>
        <taxon>Insecta</taxon>
        <taxon>Pterygota</taxon>
        <taxon>Neoptera</taxon>
        <taxon>Endopterygota</taxon>
        <taxon>Hymenoptera</taxon>
        <taxon>Apocrita</taxon>
        <taxon>Aculeata</taxon>
        <taxon>Formicoidea</taxon>
        <taxon>Formicidae</taxon>
        <taxon>Formicinae</taxon>
        <taxon>Lasius</taxon>
        <taxon>Lasius</taxon>
    </lineage>
</organism>
<dbReference type="GO" id="GO:0005634">
    <property type="term" value="C:nucleus"/>
    <property type="evidence" value="ECO:0007669"/>
    <property type="project" value="UniProtKB-SubCell"/>
</dbReference>
<comment type="catalytic activity">
    <reaction evidence="11">
        <text>L-lysyl-[protein] + acetyl-CoA = N(6)-acetyl-L-lysyl-[protein] + CoA + H(+)</text>
        <dbReference type="Rhea" id="RHEA:45948"/>
        <dbReference type="Rhea" id="RHEA-COMP:9752"/>
        <dbReference type="Rhea" id="RHEA-COMP:10731"/>
        <dbReference type="ChEBI" id="CHEBI:15378"/>
        <dbReference type="ChEBI" id="CHEBI:29969"/>
        <dbReference type="ChEBI" id="CHEBI:57287"/>
        <dbReference type="ChEBI" id="CHEBI:57288"/>
        <dbReference type="ChEBI" id="CHEBI:61930"/>
        <dbReference type="EC" id="2.3.1.48"/>
    </reaction>
</comment>
<keyword evidence="3" id="KW-0808">Transferase</keyword>
<keyword evidence="9" id="KW-0804">Transcription</keyword>
<gene>
    <name evidence="15" type="ORF">LPLAT_LOCUS10135</name>
</gene>
<dbReference type="GO" id="GO:0005667">
    <property type="term" value="C:transcription regulator complex"/>
    <property type="evidence" value="ECO:0007669"/>
    <property type="project" value="TreeGrafter"/>
</dbReference>
<evidence type="ECO:0000256" key="10">
    <source>
        <dbReference type="ARBA" id="ARBA00023242"/>
    </source>
</evidence>
<keyword evidence="5 12" id="KW-0863">Zinc-finger</keyword>
<dbReference type="GO" id="GO:0000123">
    <property type="term" value="C:histone acetyltransferase complex"/>
    <property type="evidence" value="ECO:0007669"/>
    <property type="project" value="TreeGrafter"/>
</dbReference>
<evidence type="ECO:0000256" key="2">
    <source>
        <dbReference type="ARBA" id="ARBA00013184"/>
    </source>
</evidence>
<dbReference type="EMBL" id="OZ034828">
    <property type="protein sequence ID" value="CAL1684531.1"/>
    <property type="molecule type" value="Genomic_DNA"/>
</dbReference>
<dbReference type="InterPro" id="IPR000197">
    <property type="entry name" value="Znf_TAZ"/>
</dbReference>
<evidence type="ECO:0000256" key="11">
    <source>
        <dbReference type="ARBA" id="ARBA00048017"/>
    </source>
</evidence>
<evidence type="ECO:0000256" key="5">
    <source>
        <dbReference type="ARBA" id="ARBA00022771"/>
    </source>
</evidence>
<accession>A0AAV2NVN9</accession>
<dbReference type="Pfam" id="PF02135">
    <property type="entry name" value="zf-TAZ"/>
    <property type="match status" value="1"/>
</dbReference>
<dbReference type="PANTHER" id="PTHR13808">
    <property type="entry name" value="CBP/P300-RELATED"/>
    <property type="match status" value="1"/>
</dbReference>
<dbReference type="AlphaFoldDB" id="A0AAV2NVN9"/>
<evidence type="ECO:0000259" key="14">
    <source>
        <dbReference type="PROSITE" id="PS50134"/>
    </source>
</evidence>
<evidence type="ECO:0000256" key="1">
    <source>
        <dbReference type="ARBA" id="ARBA00004123"/>
    </source>
</evidence>
<dbReference type="EC" id="2.3.1.48" evidence="2"/>
<dbReference type="InterPro" id="IPR013178">
    <property type="entry name" value="Histone_AcTrfase_Rtt109/CBP"/>
</dbReference>
<dbReference type="GO" id="GO:0045944">
    <property type="term" value="P:positive regulation of transcription by RNA polymerase II"/>
    <property type="evidence" value="ECO:0007669"/>
    <property type="project" value="TreeGrafter"/>
</dbReference>
<evidence type="ECO:0000256" key="4">
    <source>
        <dbReference type="ARBA" id="ARBA00022723"/>
    </source>
</evidence>
<keyword evidence="6 12" id="KW-0862">Zinc</keyword>
<feature type="zinc finger region" description="TAZ-type" evidence="12">
    <location>
        <begin position="31"/>
        <end position="117"/>
    </location>
</feature>
<evidence type="ECO:0000256" key="7">
    <source>
        <dbReference type="ARBA" id="ARBA00022853"/>
    </source>
</evidence>
<evidence type="ECO:0000256" key="9">
    <source>
        <dbReference type="ARBA" id="ARBA00023163"/>
    </source>
</evidence>
<proteinExistence type="predicted"/>
<dbReference type="InterPro" id="IPR035898">
    <property type="entry name" value="TAZ_dom_sf"/>
</dbReference>
<name>A0AAV2NVN9_9HYME</name>
<feature type="region of interest" description="Disordered" evidence="13">
    <location>
        <begin position="1"/>
        <end position="32"/>
    </location>
</feature>
<protein>
    <recommendedName>
        <fullName evidence="2">histone acetyltransferase</fullName>
        <ecNumber evidence="2">2.3.1.48</ecNumber>
    </recommendedName>
</protein>
<dbReference type="GO" id="GO:0003713">
    <property type="term" value="F:transcription coactivator activity"/>
    <property type="evidence" value="ECO:0007669"/>
    <property type="project" value="TreeGrafter"/>
</dbReference>